<dbReference type="PRINTS" id="PR00080">
    <property type="entry name" value="SDRFAMILY"/>
</dbReference>
<evidence type="ECO:0000259" key="4">
    <source>
        <dbReference type="SMART" id="SM00822"/>
    </source>
</evidence>
<dbReference type="InterPro" id="IPR036291">
    <property type="entry name" value="NAD(P)-bd_dom_sf"/>
</dbReference>
<dbReference type="InterPro" id="IPR020904">
    <property type="entry name" value="Sc_DH/Rdtase_CS"/>
</dbReference>
<protein>
    <submittedName>
        <fullName evidence="5">Short-chain dehydrogenase/reductase</fullName>
    </submittedName>
</protein>
<dbReference type="InterPro" id="IPR057326">
    <property type="entry name" value="KR_dom"/>
</dbReference>
<dbReference type="Gene3D" id="3.40.50.720">
    <property type="entry name" value="NAD(P)-binding Rossmann-like Domain"/>
    <property type="match status" value="1"/>
</dbReference>
<dbReference type="PRINTS" id="PR00081">
    <property type="entry name" value="GDHRDH"/>
</dbReference>
<reference evidence="5" key="1">
    <citation type="journal article" date="2014" name="Int. J. Syst. Evol. Microbiol.">
        <title>Complete genome sequence of Corynebacterium casei LMG S-19264T (=DSM 44701T), isolated from a smear-ripened cheese.</title>
        <authorList>
            <consortium name="US DOE Joint Genome Institute (JGI-PGF)"/>
            <person name="Walter F."/>
            <person name="Albersmeier A."/>
            <person name="Kalinowski J."/>
            <person name="Ruckert C."/>
        </authorList>
    </citation>
    <scope>NUCLEOTIDE SEQUENCE</scope>
    <source>
        <strain evidence="5">CGMCC 4.3508</strain>
    </source>
</reference>
<dbReference type="PANTHER" id="PTHR45024">
    <property type="entry name" value="DEHYDROGENASES, SHORT CHAIN"/>
    <property type="match status" value="1"/>
</dbReference>
<proteinExistence type="inferred from homology"/>
<organism evidence="5 6">
    <name type="scientific">Nocardia jinanensis</name>
    <dbReference type="NCBI Taxonomy" id="382504"/>
    <lineage>
        <taxon>Bacteria</taxon>
        <taxon>Bacillati</taxon>
        <taxon>Actinomycetota</taxon>
        <taxon>Actinomycetes</taxon>
        <taxon>Mycobacteriales</taxon>
        <taxon>Nocardiaceae</taxon>
        <taxon>Nocardia</taxon>
    </lineage>
</organism>
<dbReference type="InterPro" id="IPR051687">
    <property type="entry name" value="Peroxisomal_Beta-Oxidation"/>
</dbReference>
<feature type="domain" description="Ketoreductase" evidence="4">
    <location>
        <begin position="7"/>
        <end position="202"/>
    </location>
</feature>
<keyword evidence="2" id="KW-0560">Oxidoreductase</keyword>
<comment type="caution">
    <text evidence="5">The sequence shown here is derived from an EMBL/GenBank/DDBJ whole genome shotgun (WGS) entry which is preliminary data.</text>
</comment>
<name>A0A917RMI0_9NOCA</name>
<keyword evidence="6" id="KW-1185">Reference proteome</keyword>
<dbReference type="Pfam" id="PF00106">
    <property type="entry name" value="adh_short"/>
    <property type="match status" value="1"/>
</dbReference>
<evidence type="ECO:0000313" key="5">
    <source>
        <dbReference type="EMBL" id="GGL15026.1"/>
    </source>
</evidence>
<dbReference type="SUPFAM" id="SSF51735">
    <property type="entry name" value="NAD(P)-binding Rossmann-fold domains"/>
    <property type="match status" value="1"/>
</dbReference>
<dbReference type="PROSITE" id="PS00061">
    <property type="entry name" value="ADH_SHORT"/>
    <property type="match status" value="1"/>
</dbReference>
<gene>
    <name evidence="5" type="ORF">GCM10011588_31950</name>
</gene>
<dbReference type="FunFam" id="3.40.50.720:FF:000084">
    <property type="entry name" value="Short-chain dehydrogenase reductase"/>
    <property type="match status" value="1"/>
</dbReference>
<dbReference type="PANTHER" id="PTHR45024:SF2">
    <property type="entry name" value="SCP2 DOMAIN-CONTAINING PROTEIN"/>
    <property type="match status" value="1"/>
</dbReference>
<evidence type="ECO:0000256" key="2">
    <source>
        <dbReference type="ARBA" id="ARBA00023002"/>
    </source>
</evidence>
<dbReference type="AlphaFoldDB" id="A0A917RMI0"/>
<sequence>MVDLQGRVAIVTGAGRGIGAAVAKVLAAEGASVVVNDLGVAVDGSGGDTSPAGETVREIVDKGGTAIADGSDIADFAQAAELVGTAVERFGKLDILVNTAGIIRDRMLFNMAEDEWDAVIRVHLKGTFNTTRHAAEYWRSQREEGAHRRIINFASTSGLFGMPSQPNYASAKMGIVGLTYVAANTLGKYGVTANAIAPSADTRMTPKAVVESRAATPRRAEDVAIVVAYLAGQESAWCTGRVIGVSGNEISLYADPQIVRQVDRFEPWDLDSLDDALRRNFAPVRRAAEGRWDKVRSIVTGAAGSDAAGSAAAAGRD</sequence>
<evidence type="ECO:0000313" key="6">
    <source>
        <dbReference type="Proteomes" id="UP000638263"/>
    </source>
</evidence>
<evidence type="ECO:0000256" key="1">
    <source>
        <dbReference type="ARBA" id="ARBA00006484"/>
    </source>
</evidence>
<dbReference type="InterPro" id="IPR002347">
    <property type="entry name" value="SDR_fam"/>
</dbReference>
<dbReference type="SMART" id="SM00822">
    <property type="entry name" value="PKS_KR"/>
    <property type="match status" value="1"/>
</dbReference>
<dbReference type="Proteomes" id="UP000638263">
    <property type="component" value="Unassembled WGS sequence"/>
</dbReference>
<evidence type="ECO:0000256" key="3">
    <source>
        <dbReference type="RuleBase" id="RU000363"/>
    </source>
</evidence>
<dbReference type="EMBL" id="BMMH01000006">
    <property type="protein sequence ID" value="GGL15026.1"/>
    <property type="molecule type" value="Genomic_DNA"/>
</dbReference>
<reference evidence="5" key="2">
    <citation type="submission" date="2020-09" db="EMBL/GenBank/DDBJ databases">
        <authorList>
            <person name="Sun Q."/>
            <person name="Zhou Y."/>
        </authorList>
    </citation>
    <scope>NUCLEOTIDE SEQUENCE</scope>
    <source>
        <strain evidence="5">CGMCC 4.3508</strain>
    </source>
</reference>
<comment type="similarity">
    <text evidence="1 3">Belongs to the short-chain dehydrogenases/reductases (SDR) family.</text>
</comment>
<dbReference type="RefSeq" id="WP_063916373.1">
    <property type="nucleotide sequence ID" value="NZ_BMMH01000006.1"/>
</dbReference>
<dbReference type="GO" id="GO:0016491">
    <property type="term" value="F:oxidoreductase activity"/>
    <property type="evidence" value="ECO:0007669"/>
    <property type="project" value="UniProtKB-KW"/>
</dbReference>
<accession>A0A917RMI0</accession>